<name>A0A8S5UWK0_9CAUD</name>
<reference evidence="1" key="1">
    <citation type="journal article" date="2021" name="Proc. Natl. Acad. Sci. U.S.A.">
        <title>A Catalog of Tens of Thousands of Viruses from Human Metagenomes Reveals Hidden Associations with Chronic Diseases.</title>
        <authorList>
            <person name="Tisza M.J."/>
            <person name="Buck C.B."/>
        </authorList>
    </citation>
    <scope>NUCLEOTIDE SEQUENCE</scope>
    <source>
        <strain evidence="1">CtLPy3</strain>
    </source>
</reference>
<organism evidence="1">
    <name type="scientific">Podoviridae sp. ctLPy3</name>
    <dbReference type="NCBI Taxonomy" id="2825244"/>
    <lineage>
        <taxon>Viruses</taxon>
        <taxon>Duplodnaviria</taxon>
        <taxon>Heunggongvirae</taxon>
        <taxon>Uroviricota</taxon>
        <taxon>Caudoviricetes</taxon>
    </lineage>
</organism>
<sequence length="36" mass="4293">MQYRKPKSRVSIYVYLSLDVKVFHTKVVLWHAVTSI</sequence>
<dbReference type="EMBL" id="BK016155">
    <property type="protein sequence ID" value="DAF98812.1"/>
    <property type="molecule type" value="Genomic_DNA"/>
</dbReference>
<accession>A0A8S5UWK0</accession>
<evidence type="ECO:0000313" key="1">
    <source>
        <dbReference type="EMBL" id="DAF98812.1"/>
    </source>
</evidence>
<proteinExistence type="predicted"/>
<protein>
    <submittedName>
        <fullName evidence="1">Uncharacterized protein</fullName>
    </submittedName>
</protein>